<evidence type="ECO:0000313" key="2">
    <source>
        <dbReference type="Proteomes" id="UP000253094"/>
    </source>
</evidence>
<keyword evidence="2" id="KW-1185">Reference proteome</keyword>
<protein>
    <submittedName>
        <fullName evidence="1">Uncharacterized protein</fullName>
    </submittedName>
</protein>
<comment type="caution">
    <text evidence="1">The sequence shown here is derived from an EMBL/GenBank/DDBJ whole genome shotgun (WGS) entry which is preliminary data.</text>
</comment>
<dbReference type="EMBL" id="QOIL01000009">
    <property type="protein sequence ID" value="RCG30002.1"/>
    <property type="molecule type" value="Genomic_DNA"/>
</dbReference>
<reference evidence="1 2" key="1">
    <citation type="submission" date="2018-06" db="EMBL/GenBank/DDBJ databases">
        <title>Sphaerisporangium craniellae sp. nov., isolated from a marine sponge in the South China Sea.</title>
        <authorList>
            <person name="Li L."/>
        </authorList>
    </citation>
    <scope>NUCLEOTIDE SEQUENCE [LARGE SCALE GENOMIC DNA]</scope>
    <source>
        <strain evidence="1 2">CCTCC AA 208026</strain>
    </source>
</reference>
<gene>
    <name evidence="1" type="ORF">DQ384_17745</name>
</gene>
<evidence type="ECO:0000313" key="1">
    <source>
        <dbReference type="EMBL" id="RCG30002.1"/>
    </source>
</evidence>
<dbReference type="OrthoDB" id="3538813at2"/>
<dbReference type="AlphaFoldDB" id="A0A367FJJ4"/>
<sequence length="76" mass="8314">MNPAPLAPAGWVVFRSDTGRFWATRLRFDDATEAAGVWRTVDADDATSLTELIAEQEQRARSGLVAEPPARRFGAP</sequence>
<accession>A0A367FJJ4</accession>
<organism evidence="1 2">
    <name type="scientific">Sphaerisporangium album</name>
    <dbReference type="NCBI Taxonomy" id="509200"/>
    <lineage>
        <taxon>Bacteria</taxon>
        <taxon>Bacillati</taxon>
        <taxon>Actinomycetota</taxon>
        <taxon>Actinomycetes</taxon>
        <taxon>Streptosporangiales</taxon>
        <taxon>Streptosporangiaceae</taxon>
        <taxon>Sphaerisporangium</taxon>
    </lineage>
</organism>
<proteinExistence type="predicted"/>
<dbReference type="RefSeq" id="WP_114029945.1">
    <property type="nucleotide sequence ID" value="NZ_QOIL01000009.1"/>
</dbReference>
<dbReference type="Proteomes" id="UP000253094">
    <property type="component" value="Unassembled WGS sequence"/>
</dbReference>
<name>A0A367FJJ4_9ACTN</name>